<evidence type="ECO:0000313" key="1">
    <source>
        <dbReference type="EMBL" id="VVC75561.1"/>
    </source>
</evidence>
<dbReference type="AlphaFoldDB" id="A0A5E4PGX5"/>
<protein>
    <submittedName>
        <fullName evidence="1">Uncharacterized protein</fullName>
    </submittedName>
</protein>
<dbReference type="EMBL" id="LR699119">
    <property type="protein sequence ID" value="VVC75561.1"/>
    <property type="molecule type" value="Genomic_DNA"/>
</dbReference>
<dbReference type="OrthoDB" id="5643032at2"/>
<reference evidence="1 2" key="1">
    <citation type="submission" date="2019-08" db="EMBL/GenBank/DDBJ databases">
        <authorList>
            <person name="Guy L."/>
        </authorList>
    </citation>
    <scope>NUCLEOTIDE SEQUENCE [LARGE SCALE GENOMIC DNA]</scope>
    <source>
        <strain evidence="1 2">SGT-108</strain>
    </source>
</reference>
<keyword evidence="2" id="KW-1185">Reference proteome</keyword>
<dbReference type="KEGG" id="asip:AQUSIP_08510"/>
<dbReference type="Proteomes" id="UP000324194">
    <property type="component" value="Chromosome 1"/>
</dbReference>
<proteinExistence type="predicted"/>
<evidence type="ECO:0000313" key="2">
    <source>
        <dbReference type="Proteomes" id="UP000324194"/>
    </source>
</evidence>
<organism evidence="1 2">
    <name type="scientific">Aquicella siphonis</name>
    <dbReference type="NCBI Taxonomy" id="254247"/>
    <lineage>
        <taxon>Bacteria</taxon>
        <taxon>Pseudomonadati</taxon>
        <taxon>Pseudomonadota</taxon>
        <taxon>Gammaproteobacteria</taxon>
        <taxon>Legionellales</taxon>
        <taxon>Coxiellaceae</taxon>
        <taxon>Aquicella</taxon>
    </lineage>
</organism>
<accession>A0A5E4PGX5</accession>
<dbReference type="Gene3D" id="3.30.2430.10">
    <property type="entry name" value="phosphothreonine lyase"/>
    <property type="match status" value="1"/>
</dbReference>
<gene>
    <name evidence="1" type="ORF">AQUSIP_08510</name>
</gene>
<name>A0A5E4PGX5_9COXI</name>
<sequence>MQRDEKENWRYGALCQEFGRMTDDVPVAGHADYKMYVSWPRPFVIFSHASLDRETESEIQKNNWKVHISIDPADLGRAWDLVFPILAANGCDLFKVTILPETYRDMEDYPRQTGNRYAGGSESMFAVKMSATGDIQQDVRERFPREEIEAATRIGQGMQITVYPVPGQESKIRTALYEIENILNAEGIRPGEMDKSDYPVGQFCSIRHTGFSHGGYTPAHLAAHYNPDNADESFYPVADGRFITALIMTMKGEDVEAKKQIFKTLPHTIQRIDNILMLQDLMRIIKLHMLEPEVNRRAARSSLFSMRGDSLKKIIKSVKVRALELAGHEAAISTVQNEAMMEILSVKQNPLDPKMPASLRQYLRMQKDGVITVREPDHPRRPHTQKK</sequence>
<dbReference type="InterPro" id="IPR038498">
    <property type="entry name" value="OspF/SpvC_sf"/>
</dbReference>
<dbReference type="RefSeq" id="WP_148338857.1">
    <property type="nucleotide sequence ID" value="NZ_LR699119.1"/>
</dbReference>